<dbReference type="Pfam" id="PF00126">
    <property type="entry name" value="HTH_1"/>
    <property type="match status" value="1"/>
</dbReference>
<dbReference type="Proteomes" id="UP000002008">
    <property type="component" value="Chromosome"/>
</dbReference>
<accession>A9WGB3</accession>
<dbReference type="EMBL" id="CP000909">
    <property type="protein sequence ID" value="ABY34034.1"/>
    <property type="molecule type" value="Genomic_DNA"/>
</dbReference>
<dbReference type="PANTHER" id="PTHR30419">
    <property type="entry name" value="HTH-TYPE TRANSCRIPTIONAL REGULATOR YBHD"/>
    <property type="match status" value="1"/>
</dbReference>
<dbReference type="Gene3D" id="3.40.190.290">
    <property type="match status" value="1"/>
</dbReference>
<dbReference type="GO" id="GO:0003700">
    <property type="term" value="F:DNA-binding transcription factor activity"/>
    <property type="evidence" value="ECO:0000318"/>
    <property type="project" value="GO_Central"/>
</dbReference>
<organism evidence="6 7">
    <name type="scientific">Chloroflexus aurantiacus (strain ATCC 29366 / DSM 635 / J-10-fl)</name>
    <dbReference type="NCBI Taxonomy" id="324602"/>
    <lineage>
        <taxon>Bacteria</taxon>
        <taxon>Bacillati</taxon>
        <taxon>Chloroflexota</taxon>
        <taxon>Chloroflexia</taxon>
        <taxon>Chloroflexales</taxon>
        <taxon>Chloroflexineae</taxon>
        <taxon>Chloroflexaceae</taxon>
        <taxon>Chloroflexus</taxon>
    </lineage>
</organism>
<dbReference type="PRINTS" id="PR00039">
    <property type="entry name" value="HTHLYSR"/>
</dbReference>
<keyword evidence="2" id="KW-0805">Transcription regulation</keyword>
<evidence type="ECO:0000313" key="6">
    <source>
        <dbReference type="EMBL" id="ABY34034.1"/>
    </source>
</evidence>
<proteinExistence type="inferred from homology"/>
<dbReference type="Gene3D" id="1.10.10.10">
    <property type="entry name" value="Winged helix-like DNA-binding domain superfamily/Winged helix DNA-binding domain"/>
    <property type="match status" value="1"/>
</dbReference>
<evidence type="ECO:0000256" key="1">
    <source>
        <dbReference type="ARBA" id="ARBA00009437"/>
    </source>
</evidence>
<dbReference type="Pfam" id="PF03466">
    <property type="entry name" value="LysR_substrate"/>
    <property type="match status" value="1"/>
</dbReference>
<dbReference type="GO" id="GO:0006355">
    <property type="term" value="P:regulation of DNA-templated transcription"/>
    <property type="evidence" value="ECO:0000318"/>
    <property type="project" value="GO_Central"/>
</dbReference>
<dbReference type="GO" id="GO:0032993">
    <property type="term" value="C:protein-DNA complex"/>
    <property type="evidence" value="ECO:0000318"/>
    <property type="project" value="GO_Central"/>
</dbReference>
<dbReference type="RefSeq" id="WP_012256690.1">
    <property type="nucleotide sequence ID" value="NC_010175.1"/>
</dbReference>
<dbReference type="InterPro" id="IPR050950">
    <property type="entry name" value="HTH-type_LysR_regulators"/>
</dbReference>
<evidence type="ECO:0000256" key="3">
    <source>
        <dbReference type="ARBA" id="ARBA00023125"/>
    </source>
</evidence>
<comment type="similarity">
    <text evidence="1">Belongs to the LysR transcriptional regulatory family.</text>
</comment>
<dbReference type="NCBIfam" id="NF008416">
    <property type="entry name" value="PRK11242.1"/>
    <property type="match status" value="1"/>
</dbReference>
<keyword evidence="3" id="KW-0238">DNA-binding</keyword>
<name>A9WGB3_CHLAA</name>
<dbReference type="InParanoid" id="A9WGB3"/>
<dbReference type="InterPro" id="IPR000847">
    <property type="entry name" value="LysR_HTH_N"/>
</dbReference>
<dbReference type="STRING" id="324602.Caur_0796"/>
<evidence type="ECO:0000259" key="5">
    <source>
        <dbReference type="PROSITE" id="PS50931"/>
    </source>
</evidence>
<keyword evidence="7" id="KW-1185">Reference proteome</keyword>
<feature type="domain" description="HTH lysR-type" evidence="5">
    <location>
        <begin position="1"/>
        <end position="58"/>
    </location>
</feature>
<dbReference type="PATRIC" id="fig|324602.8.peg.907"/>
<dbReference type="eggNOG" id="COG0583">
    <property type="taxonomic scope" value="Bacteria"/>
</dbReference>
<dbReference type="SUPFAM" id="SSF53850">
    <property type="entry name" value="Periplasmic binding protein-like II"/>
    <property type="match status" value="1"/>
</dbReference>
<dbReference type="PROSITE" id="PS50931">
    <property type="entry name" value="HTH_LYSR"/>
    <property type="match status" value="1"/>
</dbReference>
<dbReference type="FunFam" id="1.10.10.10:FF:000001">
    <property type="entry name" value="LysR family transcriptional regulator"/>
    <property type="match status" value="1"/>
</dbReference>
<dbReference type="GO" id="GO:0003677">
    <property type="term" value="F:DNA binding"/>
    <property type="evidence" value="ECO:0007669"/>
    <property type="project" value="UniProtKB-KW"/>
</dbReference>
<dbReference type="InterPro" id="IPR036388">
    <property type="entry name" value="WH-like_DNA-bd_sf"/>
</dbReference>
<protein>
    <submittedName>
        <fullName evidence="6">LysR substrate-binding</fullName>
    </submittedName>
</protein>
<dbReference type="AlphaFoldDB" id="A9WGB3"/>
<evidence type="ECO:0000256" key="2">
    <source>
        <dbReference type="ARBA" id="ARBA00023015"/>
    </source>
</evidence>
<dbReference type="EnsemblBacteria" id="ABY34034">
    <property type="protein sequence ID" value="ABY34034"/>
    <property type="gene ID" value="Caur_0796"/>
</dbReference>
<reference evidence="7" key="1">
    <citation type="journal article" date="2011" name="BMC Genomics">
        <title>Complete genome sequence of the filamentous anoxygenic phototrophic bacterium Chloroflexus aurantiacus.</title>
        <authorList>
            <person name="Tang K.H."/>
            <person name="Barry K."/>
            <person name="Chertkov O."/>
            <person name="Dalin E."/>
            <person name="Han C.S."/>
            <person name="Hauser L.J."/>
            <person name="Honchak B.M."/>
            <person name="Karbach L.E."/>
            <person name="Land M.L."/>
            <person name="Lapidus A."/>
            <person name="Larimer F.W."/>
            <person name="Mikhailova N."/>
            <person name="Pitluck S."/>
            <person name="Pierson B.K."/>
            <person name="Blankenship R.E."/>
        </authorList>
    </citation>
    <scope>NUCLEOTIDE SEQUENCE [LARGE SCALE GENOMIC DNA]</scope>
    <source>
        <strain evidence="7">ATCC 29366 / DSM 635 / J-10-fl</strain>
    </source>
</reference>
<dbReference type="InterPro" id="IPR005119">
    <property type="entry name" value="LysR_subst-bd"/>
</dbReference>
<evidence type="ECO:0000313" key="7">
    <source>
        <dbReference type="Proteomes" id="UP000002008"/>
    </source>
</evidence>
<dbReference type="InterPro" id="IPR036390">
    <property type="entry name" value="WH_DNA-bd_sf"/>
</dbReference>
<dbReference type="PANTHER" id="PTHR30419:SF8">
    <property type="entry name" value="NITROGEN ASSIMILATION TRANSCRIPTIONAL ACTIVATOR-RELATED"/>
    <property type="match status" value="1"/>
</dbReference>
<dbReference type="KEGG" id="cau:Caur_0796"/>
<dbReference type="HOGENOM" id="CLU_039613_6_0_0"/>
<dbReference type="SUPFAM" id="SSF46785">
    <property type="entry name" value="Winged helix' DNA-binding domain"/>
    <property type="match status" value="1"/>
</dbReference>
<gene>
    <name evidence="6" type="ordered locus">Caur_0796</name>
</gene>
<keyword evidence="4" id="KW-0804">Transcription</keyword>
<sequence>MELRQLRYFLAVAEEGHITRAAEKLYISQPALSQQIKLLEEEIGTVLFDRIGRRIRLTAAGEILVAHARRALQELSEAQVAIDELNGLQRGMLRIGVVQTVNAYLMPDLVAAFTNAYPAISLQIEELATRDIEQRLADGDLQIGIGFVPPETAGVTGEELFSEDLVVVVSRQHPWADLPQLPVQSLHQQPLILLSTTFCTRRLWDRCTHIAGIQPRVQIEMNTIGSILAAVRQLTLATVLPAMVLSGQPDLVGIPLVDPTPRRTVGLLFRHNAYRCAATRAFVAMTRAKLRVWASRQEIAHSPG</sequence>
<evidence type="ECO:0000256" key="4">
    <source>
        <dbReference type="ARBA" id="ARBA00023163"/>
    </source>
</evidence>